<dbReference type="Gene3D" id="1.20.90.10">
    <property type="entry name" value="Phospholipase A2 domain"/>
    <property type="match status" value="1"/>
</dbReference>
<dbReference type="InterPro" id="IPR001211">
    <property type="entry name" value="PLA2"/>
</dbReference>
<organism evidence="6 7">
    <name type="scientific">Oikopleura dioica</name>
    <name type="common">Tunicate</name>
    <dbReference type="NCBI Taxonomy" id="34765"/>
    <lineage>
        <taxon>Eukaryota</taxon>
        <taxon>Metazoa</taxon>
        <taxon>Chordata</taxon>
        <taxon>Tunicata</taxon>
        <taxon>Appendicularia</taxon>
        <taxon>Copelata</taxon>
        <taxon>Oikopleuridae</taxon>
        <taxon>Oikopleura</taxon>
    </lineage>
</organism>
<evidence type="ECO:0000256" key="2">
    <source>
        <dbReference type="ARBA" id="ARBA00022525"/>
    </source>
</evidence>
<feature type="domain" description="Phospholipase A2-like central" evidence="5">
    <location>
        <begin position="107"/>
        <end position="241"/>
    </location>
</feature>
<evidence type="ECO:0000259" key="5">
    <source>
        <dbReference type="SMART" id="SM00085"/>
    </source>
</evidence>
<keyword evidence="2" id="KW-0964">Secreted</keyword>
<dbReference type="SMART" id="SM00085">
    <property type="entry name" value="PA2c"/>
    <property type="match status" value="1"/>
</dbReference>
<reference evidence="6 7" key="1">
    <citation type="submission" date="2021-04" db="EMBL/GenBank/DDBJ databases">
        <authorList>
            <person name="Bliznina A."/>
        </authorList>
    </citation>
    <scope>NUCLEOTIDE SEQUENCE [LARGE SCALE GENOMIC DNA]</scope>
</reference>
<dbReference type="EMBL" id="OU015568">
    <property type="protein sequence ID" value="CAG5079141.1"/>
    <property type="molecule type" value="Genomic_DNA"/>
</dbReference>
<accession>A0ABN7RJF8</accession>
<dbReference type="InterPro" id="IPR036444">
    <property type="entry name" value="PLipase_A2_dom_sf"/>
</dbReference>
<dbReference type="SUPFAM" id="SSF48619">
    <property type="entry name" value="Phospholipase A2, PLA2"/>
    <property type="match status" value="1"/>
</dbReference>
<evidence type="ECO:0000256" key="1">
    <source>
        <dbReference type="ARBA" id="ARBA00004613"/>
    </source>
</evidence>
<protein>
    <submittedName>
        <fullName evidence="6">Oidioi.mRNA.OKI2018_I69.PAR.g9181.t1.cds</fullName>
    </submittedName>
</protein>
<evidence type="ECO:0000313" key="6">
    <source>
        <dbReference type="EMBL" id="CAG5079141.1"/>
    </source>
</evidence>
<evidence type="ECO:0000256" key="4">
    <source>
        <dbReference type="RuleBase" id="RU003654"/>
    </source>
</evidence>
<evidence type="ECO:0000313" key="7">
    <source>
        <dbReference type="Proteomes" id="UP001158576"/>
    </source>
</evidence>
<gene>
    <name evidence="6" type="ORF">OKIOD_LOCUS739</name>
</gene>
<dbReference type="Pfam" id="PF00068">
    <property type="entry name" value="Phospholip_A2_1"/>
    <property type="match status" value="1"/>
</dbReference>
<comment type="similarity">
    <text evidence="4">Belongs to the phospholipase A2 family.</text>
</comment>
<name>A0ABN7RJF8_OIKDI</name>
<keyword evidence="3" id="KW-1015">Disulfide bond</keyword>
<dbReference type="PANTHER" id="PTHR11716:SF100">
    <property type="entry name" value="PHOSPHOLIPASE A2"/>
    <property type="match status" value="1"/>
</dbReference>
<dbReference type="InterPro" id="IPR016090">
    <property type="entry name" value="PLA2-like_dom"/>
</dbReference>
<dbReference type="Proteomes" id="UP001158576">
    <property type="component" value="Chromosome PAR"/>
</dbReference>
<dbReference type="PANTHER" id="PTHR11716">
    <property type="entry name" value="PHOSPHOLIPASE A2 FAMILY MEMBER"/>
    <property type="match status" value="1"/>
</dbReference>
<evidence type="ECO:0000256" key="3">
    <source>
        <dbReference type="ARBA" id="ARBA00023157"/>
    </source>
</evidence>
<proteinExistence type="inferred from homology"/>
<comment type="subcellular location">
    <subcellularLocation>
        <location evidence="1">Secreted</location>
    </subcellularLocation>
</comment>
<sequence>MKLLPILLGSAIAQSQNDILDMKKRSFLQEIELDAILQLQDYIQFEDFNVTQGIIEGLNSYRDDHPEKENEWGEKADSLFEFEQNTGRLVRTGGGGLTLADRGHIIKYLQMKIVILFMQKNKFLGKYCFYGCWCFPRGAGNNGGFGQPVDNIDKSCREYSTCYNCIYNQNIGSQKCPENTADRYQIGGFVDRFGSVQIFCTDPWGTCNRSRCECDRSLALKLRQYEPEWNMQYHHKWGRFQPQDACNFNINEFRTSGKLKMVGNDYVMDNRPYIVNFAMGTHGGGGGGNGGPQSSVKNSMFPIYGPIIGCCGRFPTVHYFRKGQKCCADGQVTDAKAPCDSDFTQ</sequence>
<keyword evidence="7" id="KW-1185">Reference proteome</keyword>